<dbReference type="FunFam" id="3.30.30.30:FF:000002">
    <property type="entry name" value="Heat shock 70 kDa protein 4"/>
    <property type="match status" value="1"/>
</dbReference>
<dbReference type="InterPro" id="IPR042050">
    <property type="entry name" value="BIP_NBD"/>
</dbReference>
<comment type="caution">
    <text evidence="15">The sequence shown here is derived from an EMBL/GenBank/DDBJ whole genome shotgun (WGS) entry which is preliminary data.</text>
</comment>
<evidence type="ECO:0000313" key="16">
    <source>
        <dbReference type="Proteomes" id="UP000241107"/>
    </source>
</evidence>
<dbReference type="Gene3D" id="3.30.420.40">
    <property type="match status" value="2"/>
</dbReference>
<reference evidence="15 16" key="1">
    <citation type="submission" date="2018-03" db="EMBL/GenBank/DDBJ databases">
        <title>Candida pseudohaemulonii genome assembly and annotation.</title>
        <authorList>
            <person name="Munoz J.F."/>
            <person name="Gade L.G."/>
            <person name="Chow N.A."/>
            <person name="Litvintseva A.P."/>
            <person name="Loparev V.N."/>
            <person name="Cuomo C.A."/>
        </authorList>
    </citation>
    <scope>NUCLEOTIDE SEQUENCE [LARGE SCALE GENOMIC DNA]</scope>
    <source>
        <strain evidence="15 16">B12108</strain>
    </source>
</reference>
<dbReference type="STRING" id="418784.A0A2P7YYL0"/>
<dbReference type="FunFam" id="3.90.640.10:FF:000002">
    <property type="entry name" value="Heat shock 70 kDa"/>
    <property type="match status" value="1"/>
</dbReference>
<keyword evidence="16" id="KW-1185">Reference proteome</keyword>
<dbReference type="SUPFAM" id="SSF100934">
    <property type="entry name" value="Heat shock protein 70kD (HSP70), C-terminal subdomain"/>
    <property type="match status" value="1"/>
</dbReference>
<dbReference type="GO" id="GO:0006355">
    <property type="term" value="P:regulation of DNA-templated transcription"/>
    <property type="evidence" value="ECO:0007669"/>
    <property type="project" value="InterPro"/>
</dbReference>
<dbReference type="FunFam" id="3.30.420.40:FF:000026">
    <property type="entry name" value="Heat shock protein 70"/>
    <property type="match status" value="1"/>
</dbReference>
<dbReference type="Gene3D" id="2.60.34.10">
    <property type="entry name" value="Substrate Binding Domain Of DNAk, Chain A, domain 1"/>
    <property type="match status" value="1"/>
</dbReference>
<feature type="region of interest" description="Disordered" evidence="12">
    <location>
        <begin position="1057"/>
        <end position="1081"/>
    </location>
</feature>
<dbReference type="InterPro" id="IPR043129">
    <property type="entry name" value="ATPase_NBD"/>
</dbReference>
<dbReference type="SUPFAM" id="SSF100920">
    <property type="entry name" value="Heat shock protein 70kD (HSP70), peptide-binding domain"/>
    <property type="match status" value="1"/>
</dbReference>
<dbReference type="Proteomes" id="UP000241107">
    <property type="component" value="Unassembled WGS sequence"/>
</dbReference>
<feature type="coiled-coil region" evidence="11">
    <location>
        <begin position="708"/>
        <end position="767"/>
    </location>
</feature>
<dbReference type="InterPro" id="IPR018181">
    <property type="entry name" value="Heat_shock_70_CS"/>
</dbReference>
<evidence type="ECO:0000256" key="8">
    <source>
        <dbReference type="ARBA" id="ARBA00023016"/>
    </source>
</evidence>
<comment type="similarity">
    <text evidence="2">Belongs to the heat shock protein 70 family.</text>
</comment>
<feature type="coiled-coil region" evidence="11">
    <location>
        <begin position="798"/>
        <end position="839"/>
    </location>
</feature>
<dbReference type="GO" id="GO:0140662">
    <property type="term" value="F:ATP-dependent protein folding chaperone"/>
    <property type="evidence" value="ECO:0007669"/>
    <property type="project" value="InterPro"/>
</dbReference>
<evidence type="ECO:0000256" key="2">
    <source>
        <dbReference type="ARBA" id="ARBA00007381"/>
    </source>
</evidence>
<dbReference type="SUPFAM" id="SSF53067">
    <property type="entry name" value="Actin-like ATPase domain"/>
    <property type="match status" value="2"/>
</dbReference>
<evidence type="ECO:0000256" key="13">
    <source>
        <dbReference type="SAM" id="SignalP"/>
    </source>
</evidence>
<organism evidence="15 16">
    <name type="scientific">Candidozyma pseudohaemuli</name>
    <dbReference type="NCBI Taxonomy" id="418784"/>
    <lineage>
        <taxon>Eukaryota</taxon>
        <taxon>Fungi</taxon>
        <taxon>Dikarya</taxon>
        <taxon>Ascomycota</taxon>
        <taxon>Saccharomycotina</taxon>
        <taxon>Pichiomycetes</taxon>
        <taxon>Metschnikowiaceae</taxon>
        <taxon>Candidozyma</taxon>
    </lineage>
</organism>
<dbReference type="Pfam" id="PF04065">
    <property type="entry name" value="Not3"/>
    <property type="match status" value="1"/>
</dbReference>
<dbReference type="VEuPathDB" id="FungiDB:C7M61_000729"/>
<proteinExistence type="inferred from homology"/>
<dbReference type="GO" id="GO:0005634">
    <property type="term" value="C:nucleus"/>
    <property type="evidence" value="ECO:0007669"/>
    <property type="project" value="InterPro"/>
</dbReference>
<keyword evidence="6" id="KW-0256">Endoplasmic reticulum</keyword>
<feature type="chain" id="PRO_5015161206" description="Endoplasmic reticulum chaperone BiP" evidence="13">
    <location>
        <begin position="37"/>
        <end position="1336"/>
    </location>
</feature>
<evidence type="ECO:0000256" key="11">
    <source>
        <dbReference type="SAM" id="Coils"/>
    </source>
</evidence>
<evidence type="ECO:0000256" key="12">
    <source>
        <dbReference type="SAM" id="MobiDB-lite"/>
    </source>
</evidence>
<feature type="coiled-coil region" evidence="11">
    <location>
        <begin position="293"/>
        <end position="320"/>
    </location>
</feature>
<evidence type="ECO:0000256" key="1">
    <source>
        <dbReference type="ARBA" id="ARBA00002226"/>
    </source>
</evidence>
<dbReference type="Pfam" id="PF00012">
    <property type="entry name" value="HSP70"/>
    <property type="match status" value="1"/>
</dbReference>
<gene>
    <name evidence="15" type="ORF">C7M61_000729</name>
</gene>
<evidence type="ECO:0000256" key="4">
    <source>
        <dbReference type="ARBA" id="ARBA00019933"/>
    </source>
</evidence>
<feature type="signal peptide" evidence="13">
    <location>
        <begin position="1"/>
        <end position="36"/>
    </location>
</feature>
<dbReference type="PANTHER" id="PTHR19375">
    <property type="entry name" value="HEAT SHOCK PROTEIN 70KDA"/>
    <property type="match status" value="1"/>
</dbReference>
<dbReference type="Gene3D" id="3.90.640.10">
    <property type="entry name" value="Actin, Chain A, domain 4"/>
    <property type="match status" value="1"/>
</dbReference>
<keyword evidence="13" id="KW-0732">Signal</keyword>
<evidence type="ECO:0000256" key="7">
    <source>
        <dbReference type="ARBA" id="ARBA00022840"/>
    </source>
</evidence>
<comment type="function">
    <text evidence="1">Probably plays a role in facilitating the assembly of multimeric protein complexes inside the ER. Is required for secretory polypeptide translocation. May physically associate with SEC63 protein in the endoplasmic reticulum and this interaction may be regulated by ATP hydrolysis.</text>
</comment>
<dbReference type="GO" id="GO:0005524">
    <property type="term" value="F:ATP binding"/>
    <property type="evidence" value="ECO:0007669"/>
    <property type="project" value="UniProtKB-KW"/>
</dbReference>
<dbReference type="InterPro" id="IPR013126">
    <property type="entry name" value="Hsp_70_fam"/>
</dbReference>
<name>A0A2P7YYL0_9ASCO</name>
<dbReference type="EC" id="3.6.4.10" evidence="3"/>
<evidence type="ECO:0000256" key="10">
    <source>
        <dbReference type="ARBA" id="ARBA00048056"/>
    </source>
</evidence>
<dbReference type="CDD" id="cd10241">
    <property type="entry name" value="ASKHA_NBD_HSP70_BiP"/>
    <property type="match status" value="1"/>
</dbReference>
<dbReference type="EMBL" id="PYFQ01000001">
    <property type="protein sequence ID" value="PSK41058.1"/>
    <property type="molecule type" value="Genomic_DNA"/>
</dbReference>
<dbReference type="InterPro" id="IPR029047">
    <property type="entry name" value="HSP70_peptide-bd_sf"/>
</dbReference>
<dbReference type="PROSITE" id="PS00297">
    <property type="entry name" value="HSP70_1"/>
    <property type="match status" value="1"/>
</dbReference>
<dbReference type="InterPro" id="IPR007207">
    <property type="entry name" value="Not_N"/>
</dbReference>
<dbReference type="PRINTS" id="PR00301">
    <property type="entry name" value="HEATSHOCK70"/>
</dbReference>
<dbReference type="Gene3D" id="1.20.1270.10">
    <property type="match status" value="1"/>
</dbReference>
<dbReference type="PROSITE" id="PS01036">
    <property type="entry name" value="HSP70_3"/>
    <property type="match status" value="1"/>
</dbReference>
<evidence type="ECO:0000256" key="6">
    <source>
        <dbReference type="ARBA" id="ARBA00022824"/>
    </source>
</evidence>
<keyword evidence="8" id="KW-0346">Stress response</keyword>
<dbReference type="InterPro" id="IPR029048">
    <property type="entry name" value="HSP70_C_sf"/>
</dbReference>
<dbReference type="PROSITE" id="PS00329">
    <property type="entry name" value="HSP70_2"/>
    <property type="match status" value="1"/>
</dbReference>
<evidence type="ECO:0000256" key="9">
    <source>
        <dbReference type="ARBA" id="ARBA00031728"/>
    </source>
</evidence>
<dbReference type="Gene3D" id="3.30.30.30">
    <property type="match status" value="1"/>
</dbReference>
<sequence length="1336" mass="148124">MFKNSSKFWLSGLTLFYAMLLVVMPFFTANAGVALAEDDNEESYGTVIGIDLGTTYSCVGVMKNGKVEILANDQGNRITPSYVAFNEEERLIGDAAKNQAPSNVNNTIFDIKRLIGLKYKDKVVQKEIKHLPYKIGKNGDMPVVEVNYGGEEKSFSPEEISGMILGKMKSIAEEYLGKKVTHAVVTVPAYFNDAQRQATKNAGTIAGLNVLRIVNEPTAAAIAYGLDKTDGEKQIIVYDLGGGTFDVSLLSIEGGVFEVLATAGDTHLGGEDFDFQVVKHLTKLFEKKHNVSIATNQKAISKLKREAEKAKRTLSAQMSARIEIDSFFEGIDFSETISRAKFEELNIASFKKTLKPVERVLKDANVKKTEIDDIVLVGGSTRIPKIQELIEKFFDGKKASKSINPDEAVAYGAAVQAGVLSGEEGVDDIVLLDVNPLTLGIETTGGVMTTLINRNTAIPTKKSQIFSTAADNQPTVMISVYEGERAMVKDNNLLGKFELTGIPPAPRGVPQIEVTFALDANGILKVDAVDKGTGKKKSITITNEKGRLSKDEIDRMVEEAEKYAAQDQEIKAKIESRNSLENLVHNMKQKLADNDEYVSKLDDSDKEDLSDAVNEAAEFLEENYDTATSEEFEEAKQKLVEITQKISAKLYENPADGEDAQFGDDSDDDDFDHDELEVETVFKKIHEGLDLFNYYHQRHEASNNDSQREKLEADLKKEIKKLQKFRDQIKTWQGNDSLEATIAPQKLQEHRRLVEEAMECYKEVEKNSKMKSYSNQSIMLASLDNGEQELTPEGREAAEFLREVQDELTDQNEKLEEEYEKLSQKKVRKNNLLAIEERKLELEGFKTKNEFHLEKIEGLLGFLTSGKIAGELVLAIQDDLNFYVESNQEPDFMDDETVYDELYKEARENHENNINVNGTVEESFDLSLSNGHDTKESETISNADLSILSSVKRKSASSASPVPETTPLTSQQSLDIVRAEKALSTPKSKQVPTGGKSETSDTSSPAFITTLKPASTPSKPVGALKWSLAAAAGVQKASESPSNSKQTSPDKNEIIDDNASLRAKVEPAQAKHASTTGHDESNASAELLSLLTKNDEYSAYLEVLKNASLAPVELELFSDVNLLRSPGGIQDLVASFTASNKADGSCKLLRKGNEYDTFTSSPFGKPYLFPGLYPSVGVPLVKAPLFLSKLNLQWGRVRALNLFEKFAQEIESLEIQSTPETTPVVNEMTMVLFYGYYYGYLPLENVIAESLLHRLGWRPYGLAPEDVTPMGNSRSTKQLQFWFKGLNSDSFSAKEASKQGLGDFRVFDVSLWEVYIKYGFRYDPRLSRPHPTTSLL</sequence>
<feature type="domain" description="CCR4-Not complex component Not N-terminal" evidence="14">
    <location>
        <begin position="677"/>
        <end position="903"/>
    </location>
</feature>
<feature type="compositionally biased region" description="Polar residues" evidence="12">
    <location>
        <begin position="985"/>
        <end position="1018"/>
    </location>
</feature>
<keyword evidence="11" id="KW-0175">Coiled coil</keyword>
<protein>
    <recommendedName>
        <fullName evidence="4">Endoplasmic reticulum chaperone BiP</fullName>
        <ecNumber evidence="3">3.6.4.10</ecNumber>
    </recommendedName>
    <alternativeName>
        <fullName evidence="9">Immunoglobulin heavy chain-binding protein homolog</fullName>
    </alternativeName>
</protein>
<evidence type="ECO:0000313" key="15">
    <source>
        <dbReference type="EMBL" id="PSK41058.1"/>
    </source>
</evidence>
<dbReference type="GeneID" id="36564121"/>
<evidence type="ECO:0000259" key="14">
    <source>
        <dbReference type="Pfam" id="PF04065"/>
    </source>
</evidence>
<evidence type="ECO:0000256" key="5">
    <source>
        <dbReference type="ARBA" id="ARBA00022741"/>
    </source>
</evidence>
<dbReference type="OrthoDB" id="2401965at2759"/>
<keyword evidence="5" id="KW-0547">Nucleotide-binding</keyword>
<accession>A0A2P7YYL0</accession>
<comment type="catalytic activity">
    <reaction evidence="10">
        <text>ATP + H2O = ADP + phosphate + H(+)</text>
        <dbReference type="Rhea" id="RHEA:13065"/>
        <dbReference type="ChEBI" id="CHEBI:15377"/>
        <dbReference type="ChEBI" id="CHEBI:15378"/>
        <dbReference type="ChEBI" id="CHEBI:30616"/>
        <dbReference type="ChEBI" id="CHEBI:43474"/>
        <dbReference type="ChEBI" id="CHEBI:456216"/>
        <dbReference type="EC" id="3.6.4.10"/>
    </reaction>
</comment>
<dbReference type="NCBIfam" id="NF001413">
    <property type="entry name" value="PRK00290.1"/>
    <property type="match status" value="1"/>
</dbReference>
<keyword evidence="7" id="KW-0067">ATP-binding</keyword>
<feature type="region of interest" description="Disordered" evidence="12">
    <location>
        <begin position="954"/>
        <end position="1019"/>
    </location>
</feature>
<dbReference type="RefSeq" id="XP_024715757.1">
    <property type="nucleotide sequence ID" value="XM_024856158.1"/>
</dbReference>
<evidence type="ECO:0000256" key="3">
    <source>
        <dbReference type="ARBA" id="ARBA00012554"/>
    </source>
</evidence>
<dbReference type="FunFam" id="2.60.34.10:FF:000002">
    <property type="entry name" value="Heat shock 70 kDa"/>
    <property type="match status" value="1"/>
</dbReference>